<evidence type="ECO:0000256" key="1">
    <source>
        <dbReference type="SAM" id="SignalP"/>
    </source>
</evidence>
<accession>A0AAD3E2W5</accession>
<comment type="caution">
    <text evidence="2">The sequence shown here is derived from an EMBL/GenBank/DDBJ whole genome shotgun (WGS) entry which is preliminary data.</text>
</comment>
<dbReference type="AlphaFoldDB" id="A0AAD3E2W5"/>
<protein>
    <submittedName>
        <fullName evidence="2">Uncharacterized protein</fullName>
    </submittedName>
</protein>
<evidence type="ECO:0000313" key="2">
    <source>
        <dbReference type="EMBL" id="GFR51338.1"/>
    </source>
</evidence>
<sequence length="187" mass="21849">MVDSVSLLSLLLSCVSLAWNVYNWLTERKQLQSSNKASVYRDYEEVVIHTNYLAMYLQQLRARFRLDPDLPERFGQGEEGVLNYIANQEIPETMEEAGANEEASAIIRNRWMEVKAHLMRSELFWDRIIKMTDEGTLPRDMLRDGGWRARALNFANLAEPFATTIGRAVLGDNFKRKRIYKWAEKER</sequence>
<dbReference type="EMBL" id="BMAR01000049">
    <property type="protein sequence ID" value="GFR51338.1"/>
    <property type="molecule type" value="Genomic_DNA"/>
</dbReference>
<proteinExistence type="predicted"/>
<feature type="chain" id="PRO_5042028052" evidence="1">
    <location>
        <begin position="19"/>
        <end position="187"/>
    </location>
</feature>
<dbReference type="Proteomes" id="UP001054857">
    <property type="component" value="Unassembled WGS sequence"/>
</dbReference>
<gene>
    <name evidence="2" type="ORF">Agub_g13755</name>
</gene>
<reference evidence="2 3" key="1">
    <citation type="journal article" date="2021" name="Sci. Rep.">
        <title>Genome sequencing of the multicellular alga Astrephomene provides insights into convergent evolution of germ-soma differentiation.</title>
        <authorList>
            <person name="Yamashita S."/>
            <person name="Yamamoto K."/>
            <person name="Matsuzaki R."/>
            <person name="Suzuki S."/>
            <person name="Yamaguchi H."/>
            <person name="Hirooka S."/>
            <person name="Minakuchi Y."/>
            <person name="Miyagishima S."/>
            <person name="Kawachi M."/>
            <person name="Toyoda A."/>
            <person name="Nozaki H."/>
        </authorList>
    </citation>
    <scope>NUCLEOTIDE SEQUENCE [LARGE SCALE GENOMIC DNA]</scope>
    <source>
        <strain evidence="2 3">NIES-4017</strain>
    </source>
</reference>
<keyword evidence="1" id="KW-0732">Signal</keyword>
<name>A0AAD3E2W5_9CHLO</name>
<organism evidence="2 3">
    <name type="scientific">Astrephomene gubernaculifera</name>
    <dbReference type="NCBI Taxonomy" id="47775"/>
    <lineage>
        <taxon>Eukaryota</taxon>
        <taxon>Viridiplantae</taxon>
        <taxon>Chlorophyta</taxon>
        <taxon>core chlorophytes</taxon>
        <taxon>Chlorophyceae</taxon>
        <taxon>CS clade</taxon>
        <taxon>Chlamydomonadales</taxon>
        <taxon>Astrephomenaceae</taxon>
        <taxon>Astrephomene</taxon>
    </lineage>
</organism>
<feature type="signal peptide" evidence="1">
    <location>
        <begin position="1"/>
        <end position="18"/>
    </location>
</feature>
<keyword evidence="3" id="KW-1185">Reference proteome</keyword>
<evidence type="ECO:0000313" key="3">
    <source>
        <dbReference type="Proteomes" id="UP001054857"/>
    </source>
</evidence>